<dbReference type="SMART" id="SM00563">
    <property type="entry name" value="PlsC"/>
    <property type="match status" value="1"/>
</dbReference>
<dbReference type="RefSeq" id="WP_119305284.1">
    <property type="nucleotide sequence ID" value="NZ_AP014608.1"/>
</dbReference>
<reference evidence="5 6" key="1">
    <citation type="submission" date="2014-06" db="EMBL/GenBank/DDBJ databases">
        <title>Genome sequence of the intracellular symbiont Blattabacterium cuenoti, strain STAT from the wood feeding cockroach Salganea taiwanensis taiwanensis.</title>
        <authorList>
            <person name="Kinjo Y."/>
            <person name="Ohkuma M."/>
            <person name="Tokuda G."/>
        </authorList>
    </citation>
    <scope>NUCLEOTIDE SEQUENCE [LARGE SCALE GENOMIC DNA]</scope>
    <source>
        <strain evidence="5 6">STAT</strain>
    </source>
</reference>
<keyword evidence="2 5" id="KW-0808">Transferase</keyword>
<dbReference type="GO" id="GO:0006654">
    <property type="term" value="P:phosphatidic acid biosynthetic process"/>
    <property type="evidence" value="ECO:0007669"/>
    <property type="project" value="TreeGrafter"/>
</dbReference>
<dbReference type="PANTHER" id="PTHR10434">
    <property type="entry name" value="1-ACYL-SN-GLYCEROL-3-PHOSPHATE ACYLTRANSFERASE"/>
    <property type="match status" value="1"/>
</dbReference>
<dbReference type="PANTHER" id="PTHR10434:SF11">
    <property type="entry name" value="1-ACYL-SN-GLYCEROL-3-PHOSPHATE ACYLTRANSFERASE"/>
    <property type="match status" value="1"/>
</dbReference>
<dbReference type="OrthoDB" id="1450572at2"/>
<dbReference type="InterPro" id="IPR002123">
    <property type="entry name" value="Plipid/glycerol_acylTrfase"/>
</dbReference>
<evidence type="ECO:0000256" key="3">
    <source>
        <dbReference type="ARBA" id="ARBA00023315"/>
    </source>
</evidence>
<name>A0A224AJE5_9FLAO</name>
<evidence type="ECO:0000259" key="4">
    <source>
        <dbReference type="SMART" id="SM00563"/>
    </source>
</evidence>
<dbReference type="SUPFAM" id="SSF69593">
    <property type="entry name" value="Glycerol-3-phosphate (1)-acyltransferase"/>
    <property type="match status" value="1"/>
</dbReference>
<gene>
    <name evidence="5" type="ORF">STAT_041</name>
</gene>
<protein>
    <submittedName>
        <fullName evidence="5">Glycerol-3-phosphate O-acyltransferase</fullName>
    </submittedName>
</protein>
<feature type="domain" description="Phospholipid/glycerol acyltransferase" evidence="4">
    <location>
        <begin position="67"/>
        <end position="207"/>
    </location>
</feature>
<evidence type="ECO:0000313" key="5">
    <source>
        <dbReference type="EMBL" id="BBA16984.1"/>
    </source>
</evidence>
<keyword evidence="3 5" id="KW-0012">Acyltransferase</keyword>
<organism evidence="5 6">
    <name type="scientific">Blattabacterium cuenoti STAT</name>
    <dbReference type="NCBI Taxonomy" id="1457030"/>
    <lineage>
        <taxon>Bacteria</taxon>
        <taxon>Pseudomonadati</taxon>
        <taxon>Bacteroidota</taxon>
        <taxon>Flavobacteriia</taxon>
        <taxon>Flavobacteriales</taxon>
        <taxon>Blattabacteriaceae</taxon>
        <taxon>Blattabacterium</taxon>
    </lineage>
</organism>
<sequence length="265" mass="30948">MSFYSFFFKKNFKKKSTLFRDAFGNFHFIKRFLIFTFGCISYNRYNGFNQLHLEGTEYIRDLPDKKVLFVSNHQTYFADVFAMFHVFCSVKNGFVNSIKNPIYLLNPKVNLYYVAEKNTMNKGFLTKLFIYSGGITVKRIWKEDNEKINRSINILSDITRMGIALNDGWLITFPQGTTQAFAPGRRGIVYVIKKYSPIVVPIVIDGFKKAYDKKGIRIKKKGVLQKMKFKEPIQIDLKKDTTDSIMEKIMDAIEQSPKYNKKDKS</sequence>
<dbReference type="CDD" id="cd07989">
    <property type="entry name" value="LPLAT_AGPAT-like"/>
    <property type="match status" value="1"/>
</dbReference>
<evidence type="ECO:0000256" key="2">
    <source>
        <dbReference type="ARBA" id="ARBA00022679"/>
    </source>
</evidence>
<evidence type="ECO:0000256" key="1">
    <source>
        <dbReference type="ARBA" id="ARBA00005189"/>
    </source>
</evidence>
<evidence type="ECO:0000313" key="6">
    <source>
        <dbReference type="Proteomes" id="UP000263619"/>
    </source>
</evidence>
<dbReference type="GO" id="GO:0003841">
    <property type="term" value="F:1-acylglycerol-3-phosphate O-acyltransferase activity"/>
    <property type="evidence" value="ECO:0007669"/>
    <property type="project" value="TreeGrafter"/>
</dbReference>
<dbReference type="Proteomes" id="UP000263619">
    <property type="component" value="Chromosome"/>
</dbReference>
<accession>A0A224AJE5</accession>
<dbReference type="EMBL" id="AP014608">
    <property type="protein sequence ID" value="BBA16984.1"/>
    <property type="molecule type" value="Genomic_DNA"/>
</dbReference>
<proteinExistence type="predicted"/>
<dbReference type="Pfam" id="PF01553">
    <property type="entry name" value="Acyltransferase"/>
    <property type="match status" value="1"/>
</dbReference>
<comment type="pathway">
    <text evidence="1">Lipid metabolism.</text>
</comment>
<keyword evidence="6" id="KW-1185">Reference proteome</keyword>
<dbReference type="AlphaFoldDB" id="A0A224AJE5"/>